<protein>
    <recommendedName>
        <fullName evidence="3">FBD domain-containing protein</fullName>
    </recommendedName>
</protein>
<keyword evidence="2" id="KW-1185">Reference proteome</keyword>
<evidence type="ECO:0000313" key="1">
    <source>
        <dbReference type="EMBL" id="KMZ65861.1"/>
    </source>
</evidence>
<name>A0A0K9PA61_ZOSMR</name>
<proteinExistence type="predicted"/>
<dbReference type="Proteomes" id="UP000036987">
    <property type="component" value="Unassembled WGS sequence"/>
</dbReference>
<reference evidence="2" key="1">
    <citation type="journal article" date="2016" name="Nature">
        <title>The genome of the seagrass Zostera marina reveals angiosperm adaptation to the sea.</title>
        <authorList>
            <person name="Olsen J.L."/>
            <person name="Rouze P."/>
            <person name="Verhelst B."/>
            <person name="Lin Y.-C."/>
            <person name="Bayer T."/>
            <person name="Collen J."/>
            <person name="Dattolo E."/>
            <person name="De Paoli E."/>
            <person name="Dittami S."/>
            <person name="Maumus F."/>
            <person name="Michel G."/>
            <person name="Kersting A."/>
            <person name="Lauritano C."/>
            <person name="Lohaus R."/>
            <person name="Toepel M."/>
            <person name="Tonon T."/>
            <person name="Vanneste K."/>
            <person name="Amirebrahimi M."/>
            <person name="Brakel J."/>
            <person name="Bostroem C."/>
            <person name="Chovatia M."/>
            <person name="Grimwood J."/>
            <person name="Jenkins J.W."/>
            <person name="Jueterbock A."/>
            <person name="Mraz A."/>
            <person name="Stam W.T."/>
            <person name="Tice H."/>
            <person name="Bornberg-Bauer E."/>
            <person name="Green P.J."/>
            <person name="Pearson G.A."/>
            <person name="Procaccini G."/>
            <person name="Duarte C.M."/>
            <person name="Schmutz J."/>
            <person name="Reusch T.B.H."/>
            <person name="Van de Peer Y."/>
        </authorList>
    </citation>
    <scope>NUCLEOTIDE SEQUENCE [LARGE SCALE GENOMIC DNA]</scope>
    <source>
        <strain evidence="2">cv. Finnish</strain>
    </source>
</reference>
<sequence>MRFIEFVLQNSPLLEMSNIKWSNFNDKQSIEKKVHILLELLSFKRVSSSAKVNFLI</sequence>
<accession>A0A0K9PA61</accession>
<dbReference type="AlphaFoldDB" id="A0A0K9PA61"/>
<comment type="caution">
    <text evidence="1">The sequence shown here is derived from an EMBL/GenBank/DDBJ whole genome shotgun (WGS) entry which is preliminary data.</text>
</comment>
<gene>
    <name evidence="1" type="ORF">ZOSMA_309G00100</name>
</gene>
<organism evidence="1 2">
    <name type="scientific">Zostera marina</name>
    <name type="common">Eelgrass</name>
    <dbReference type="NCBI Taxonomy" id="29655"/>
    <lineage>
        <taxon>Eukaryota</taxon>
        <taxon>Viridiplantae</taxon>
        <taxon>Streptophyta</taxon>
        <taxon>Embryophyta</taxon>
        <taxon>Tracheophyta</taxon>
        <taxon>Spermatophyta</taxon>
        <taxon>Magnoliopsida</taxon>
        <taxon>Liliopsida</taxon>
        <taxon>Zosteraceae</taxon>
        <taxon>Zostera</taxon>
    </lineage>
</organism>
<evidence type="ECO:0008006" key="3">
    <source>
        <dbReference type="Google" id="ProtNLM"/>
    </source>
</evidence>
<dbReference type="EMBL" id="LFYR01001010">
    <property type="protein sequence ID" value="KMZ65861.1"/>
    <property type="molecule type" value="Genomic_DNA"/>
</dbReference>
<evidence type="ECO:0000313" key="2">
    <source>
        <dbReference type="Proteomes" id="UP000036987"/>
    </source>
</evidence>